<comment type="caution">
    <text evidence="9">The sequence shown here is derived from an EMBL/GenBank/DDBJ whole genome shotgun (WGS) entry which is preliminary data.</text>
</comment>
<dbReference type="InterPro" id="IPR029044">
    <property type="entry name" value="Nucleotide-diphossugar_trans"/>
</dbReference>
<name>A0A4R2NMG1_RHOAD</name>
<evidence type="ECO:0000256" key="3">
    <source>
        <dbReference type="ARBA" id="ARBA00022679"/>
    </source>
</evidence>
<dbReference type="PRINTS" id="PR01439">
    <property type="entry name" value="CELLSNTHASEA"/>
</dbReference>
<evidence type="ECO:0000256" key="7">
    <source>
        <dbReference type="RuleBase" id="RU365020"/>
    </source>
</evidence>
<dbReference type="PANTHER" id="PTHR43867:SF2">
    <property type="entry name" value="CELLULOSE SYNTHASE CATALYTIC SUBUNIT A [UDP-FORMING]"/>
    <property type="match status" value="1"/>
</dbReference>
<gene>
    <name evidence="9" type="ORF">EV656_10620</name>
</gene>
<dbReference type="InterPro" id="IPR001173">
    <property type="entry name" value="Glyco_trans_2-like"/>
</dbReference>
<dbReference type="Pfam" id="PF13632">
    <property type="entry name" value="Glyco_trans_2_3"/>
    <property type="match status" value="1"/>
</dbReference>
<evidence type="ECO:0000313" key="10">
    <source>
        <dbReference type="Proteomes" id="UP000295733"/>
    </source>
</evidence>
<feature type="transmembrane region" description="Helical" evidence="7">
    <location>
        <begin position="15"/>
        <end position="34"/>
    </location>
</feature>
<dbReference type="NCBIfam" id="TIGR03030">
    <property type="entry name" value="CelA"/>
    <property type="match status" value="1"/>
</dbReference>
<dbReference type="EMBL" id="SLXL01000006">
    <property type="protein sequence ID" value="TCP22434.1"/>
    <property type="molecule type" value="Genomic_DNA"/>
</dbReference>
<keyword evidence="4 7" id="KW-0812">Transmembrane</keyword>
<keyword evidence="7" id="KW-1003">Cell membrane</keyword>
<dbReference type="InterPro" id="IPR003919">
    <property type="entry name" value="Cell_synth_A"/>
</dbReference>
<dbReference type="SUPFAM" id="SSF53448">
    <property type="entry name" value="Nucleotide-diphospho-sugar transferases"/>
    <property type="match status" value="1"/>
</dbReference>
<reference evidence="9 10" key="1">
    <citation type="submission" date="2019-03" db="EMBL/GenBank/DDBJ databases">
        <title>Genomic Encyclopedia of Type Strains, Phase IV (KMG-IV): sequencing the most valuable type-strain genomes for metagenomic binning, comparative biology and taxonomic classification.</title>
        <authorList>
            <person name="Goeker M."/>
        </authorList>
    </citation>
    <scope>NUCLEOTIDE SEQUENCE [LARGE SCALE GENOMIC DNA]</scope>
    <source>
        <strain evidence="9 10">DSM 2781</strain>
    </source>
</reference>
<comment type="function">
    <text evidence="7">Catalytic subunit of cellulose synthase. It polymerizes uridine 5'-diphosphate glucose to cellulose.</text>
</comment>
<comment type="cofactor">
    <cofactor evidence="7">
        <name>Mg(2+)</name>
        <dbReference type="ChEBI" id="CHEBI:18420"/>
    </cofactor>
</comment>
<evidence type="ECO:0000256" key="6">
    <source>
        <dbReference type="ARBA" id="ARBA00023136"/>
    </source>
</evidence>
<dbReference type="PANTHER" id="PTHR43867">
    <property type="entry name" value="CELLULOSE SYNTHASE CATALYTIC SUBUNIT A [UDP-FORMING]"/>
    <property type="match status" value="1"/>
</dbReference>
<keyword evidence="6 7" id="KW-0472">Membrane</keyword>
<evidence type="ECO:0000256" key="4">
    <source>
        <dbReference type="ARBA" id="ARBA00022692"/>
    </source>
</evidence>
<comment type="catalytic activity">
    <reaction evidence="7">
        <text>[(1-&gt;4)-beta-D-glucosyl](n) + UDP-alpha-D-glucose = [(1-&gt;4)-beta-D-glucosyl](n+1) + UDP + H(+)</text>
        <dbReference type="Rhea" id="RHEA:19929"/>
        <dbReference type="Rhea" id="RHEA-COMP:10033"/>
        <dbReference type="Rhea" id="RHEA-COMP:10034"/>
        <dbReference type="ChEBI" id="CHEBI:15378"/>
        <dbReference type="ChEBI" id="CHEBI:18246"/>
        <dbReference type="ChEBI" id="CHEBI:58223"/>
        <dbReference type="ChEBI" id="CHEBI:58885"/>
        <dbReference type="EC" id="2.4.1.12"/>
    </reaction>
</comment>
<keyword evidence="7" id="KW-0997">Cell inner membrane</keyword>
<keyword evidence="2 7" id="KW-0328">Glycosyltransferase</keyword>
<feature type="transmembrane region" description="Helical" evidence="7">
    <location>
        <begin position="718"/>
        <end position="739"/>
    </location>
</feature>
<dbReference type="GO" id="GO:0030244">
    <property type="term" value="P:cellulose biosynthetic process"/>
    <property type="evidence" value="ECO:0007669"/>
    <property type="project" value="UniProtKB-KW"/>
</dbReference>
<dbReference type="CDD" id="cd06421">
    <property type="entry name" value="CESA_CelA_like"/>
    <property type="match status" value="1"/>
</dbReference>
<sequence>MMVTKRWERASTKPGVAALFGLWIVIFVPIAVLATTPTSTNVQALLGIVAVALIWGLKPFADKLVPRVALLAVASVVVLRYWVWRLAETLPGPEDPFSLAAALVLFGVETYAIAVFFLNSLITADPCRRGLPPRVAEDDLPTVDVLVPSYNEPTEMLSATLSAAKHIIYPQDKLTVVLCDDGGTDQRCNHADLELAKASRQRRADLQKLCADLGVVYSTRARNEHAKAGNMSAALEKLDGDLVVVFDADHVPSRDFLARTVGYFVQNPRLFLVQTPHFFINKDPIERNLGFHEKCPPENEMFYSVIHRGLDRWGGAFFCGSAAVLRREALDEAGGFSGETITEDAETALDIHARGWESLYLDHAMIAGLQPETFASFILQRGRWATGMLQMLLLKNPIFRPGLTLFQRFCYLNSMSFWLFPVIRLSFLLIPLIYLFFGLEIFVATYQEVLAFAITYLLTSYLVQNALYSRVRWPMLSEVYEVAQTPYLVMSIIQTLLRPRAATFKVTAKDETLDTDYISPIFRPLFYLFLLMAAGVVAFIARWFAFPGDREVLMVVGGWGIFNFLLVGISLRAVSEKQQRRGAPRVNMAKQAVVRLGGRLDPSDSAPVLAATITDASTSGVRLEIKRPPAGSPAQQDLAAMTQGARICFRPRFPEAQHLETFVEAEVQAAFSSGPDAVLGVRLVPDQPLSTREAVAYLIFGDSENWRRMRRDEKQPRGFLRGMAYFLGLCITGIPRTIVDLAREPARLRRERLSGRVHEAPVHLLAFGADFSSSASPARDRDPDTLDGLDFIAEKRR</sequence>
<dbReference type="Gene3D" id="3.90.550.10">
    <property type="entry name" value="Spore Coat Polysaccharide Biosynthesis Protein SpsA, Chain A"/>
    <property type="match status" value="1"/>
</dbReference>
<dbReference type="EC" id="2.4.1.12" evidence="7"/>
<dbReference type="GO" id="GO:0016760">
    <property type="term" value="F:cellulose synthase (UDP-forming) activity"/>
    <property type="evidence" value="ECO:0007669"/>
    <property type="project" value="UniProtKB-EC"/>
</dbReference>
<comment type="pathway">
    <text evidence="7">Glycan metabolism; bacterial cellulose biosynthesis.</text>
</comment>
<feature type="domain" description="Glycosyltransferase 2-like" evidence="8">
    <location>
        <begin position="243"/>
        <end position="454"/>
    </location>
</feature>
<feature type="transmembrane region" description="Helical" evidence="7">
    <location>
        <begin position="525"/>
        <end position="546"/>
    </location>
</feature>
<accession>A0A4R2NMG1</accession>
<feature type="transmembrane region" description="Helical" evidence="7">
    <location>
        <begin position="64"/>
        <end position="84"/>
    </location>
</feature>
<keyword evidence="10" id="KW-1185">Reference proteome</keyword>
<keyword evidence="7" id="KW-0135">Cellulose biosynthesis</keyword>
<evidence type="ECO:0000256" key="1">
    <source>
        <dbReference type="ARBA" id="ARBA00004141"/>
    </source>
</evidence>
<protein>
    <recommendedName>
        <fullName evidence="7">Cellulose synthase catalytic subunit [UDP-forming]</fullName>
        <ecNumber evidence="7">2.4.1.12</ecNumber>
    </recommendedName>
</protein>
<dbReference type="InterPro" id="IPR050321">
    <property type="entry name" value="Glycosyltr_2/OpgH_subfam"/>
</dbReference>
<dbReference type="GO" id="GO:0005886">
    <property type="term" value="C:plasma membrane"/>
    <property type="evidence" value="ECO:0007669"/>
    <property type="project" value="UniProtKB-SubCell"/>
</dbReference>
<evidence type="ECO:0000259" key="8">
    <source>
        <dbReference type="Pfam" id="PF13632"/>
    </source>
</evidence>
<feature type="transmembrane region" description="Helical" evidence="7">
    <location>
        <begin position="552"/>
        <end position="571"/>
    </location>
</feature>
<dbReference type="Proteomes" id="UP000295733">
    <property type="component" value="Unassembled WGS sequence"/>
</dbReference>
<dbReference type="Gene3D" id="2.40.10.220">
    <property type="entry name" value="predicted glycosyltransferase like domains"/>
    <property type="match status" value="1"/>
</dbReference>
<keyword evidence="5 7" id="KW-1133">Transmembrane helix</keyword>
<feature type="transmembrane region" description="Helical" evidence="7">
    <location>
        <begin position="40"/>
        <end position="57"/>
    </location>
</feature>
<keyword evidence="7" id="KW-0973">c-di-GMP</keyword>
<feature type="transmembrane region" description="Helical" evidence="7">
    <location>
        <begin position="417"/>
        <end position="437"/>
    </location>
</feature>
<dbReference type="GO" id="GO:0006011">
    <property type="term" value="P:UDP-alpha-D-glucose metabolic process"/>
    <property type="evidence" value="ECO:0007669"/>
    <property type="project" value="InterPro"/>
</dbReference>
<feature type="transmembrane region" description="Helical" evidence="7">
    <location>
        <begin position="449"/>
        <end position="468"/>
    </location>
</feature>
<dbReference type="GO" id="GO:0035438">
    <property type="term" value="F:cyclic-di-GMP binding"/>
    <property type="evidence" value="ECO:0007669"/>
    <property type="project" value="InterPro"/>
</dbReference>
<evidence type="ECO:0000256" key="5">
    <source>
        <dbReference type="ARBA" id="ARBA00022989"/>
    </source>
</evidence>
<feature type="transmembrane region" description="Helical" evidence="7">
    <location>
        <begin position="96"/>
        <end position="119"/>
    </location>
</feature>
<evidence type="ECO:0000256" key="2">
    <source>
        <dbReference type="ARBA" id="ARBA00022676"/>
    </source>
</evidence>
<evidence type="ECO:0000313" key="9">
    <source>
        <dbReference type="EMBL" id="TCP22434.1"/>
    </source>
</evidence>
<dbReference type="UniPathway" id="UPA00694"/>
<proteinExistence type="predicted"/>
<organism evidence="9 10">
    <name type="scientific">Rhodovulum adriaticum</name>
    <name type="common">Rhodopseudomonas adriatica</name>
    <dbReference type="NCBI Taxonomy" id="35804"/>
    <lineage>
        <taxon>Bacteria</taxon>
        <taxon>Pseudomonadati</taxon>
        <taxon>Pseudomonadota</taxon>
        <taxon>Alphaproteobacteria</taxon>
        <taxon>Rhodobacterales</taxon>
        <taxon>Paracoccaceae</taxon>
        <taxon>Rhodovulum</taxon>
    </lineage>
</organism>
<keyword evidence="3 7" id="KW-0808">Transferase</keyword>
<dbReference type="AlphaFoldDB" id="A0A4R2NMG1"/>
<comment type="subcellular location">
    <subcellularLocation>
        <location evidence="7">Cell inner membrane</location>
    </subcellularLocation>
    <subcellularLocation>
        <location evidence="1">Membrane</location>
        <topology evidence="1">Multi-pass membrane protein</topology>
    </subcellularLocation>
</comment>